<dbReference type="EMBL" id="LLZH01000234">
    <property type="protein sequence ID" value="KUL30961.1"/>
    <property type="molecule type" value="Genomic_DNA"/>
</dbReference>
<keyword evidence="2" id="KW-1185">Reference proteome</keyword>
<evidence type="ECO:0000313" key="2">
    <source>
        <dbReference type="Proteomes" id="UP000053244"/>
    </source>
</evidence>
<dbReference type="AlphaFoldDB" id="A0A101JQ43"/>
<proteinExistence type="predicted"/>
<dbReference type="Proteomes" id="UP000053244">
    <property type="component" value="Unassembled WGS sequence"/>
</dbReference>
<comment type="caution">
    <text evidence="1">The sequence shown here is derived from an EMBL/GenBank/DDBJ whole genome shotgun (WGS) entry which is preliminary data.</text>
</comment>
<evidence type="ECO:0000313" key="1">
    <source>
        <dbReference type="EMBL" id="KUL30961.1"/>
    </source>
</evidence>
<sequence length="149" mass="16138">MKPPRTPADDLVSSRVWITVDGVAFPDAGWWDLPLSVIGSALAAYAELRDGGFQEDLPEDIAQASSYFFDGPFALAYRRTADAEPVIYLEGNRENHEGELESLVAGEMPLESFRVALLGAAQILHAEVVTRGHLDEQVRIAAGIVTGLT</sequence>
<organism evidence="1 2">
    <name type="scientific">Actinoplanes awajinensis subsp. mycoplanecinus</name>
    <dbReference type="NCBI Taxonomy" id="135947"/>
    <lineage>
        <taxon>Bacteria</taxon>
        <taxon>Bacillati</taxon>
        <taxon>Actinomycetota</taxon>
        <taxon>Actinomycetes</taxon>
        <taxon>Micromonosporales</taxon>
        <taxon>Micromonosporaceae</taxon>
        <taxon>Actinoplanes</taxon>
    </lineage>
</organism>
<reference evidence="1 2" key="1">
    <citation type="submission" date="2015-10" db="EMBL/GenBank/DDBJ databases">
        <authorList>
            <person name="Gilbert D.G."/>
        </authorList>
    </citation>
    <scope>NUCLEOTIDE SEQUENCE [LARGE SCALE GENOMIC DNA]</scope>
    <source>
        <strain evidence="1 2">NRRL B-16712</strain>
    </source>
</reference>
<accession>A0A101JQ43</accession>
<name>A0A101JQ43_9ACTN</name>
<gene>
    <name evidence="1" type="ORF">ADL15_23725</name>
</gene>
<protein>
    <submittedName>
        <fullName evidence="1">Uncharacterized protein</fullName>
    </submittedName>
</protein>